<evidence type="ECO:0000313" key="1">
    <source>
        <dbReference type="EMBL" id="UQG53871.1"/>
    </source>
</evidence>
<protein>
    <submittedName>
        <fullName evidence="1">RNA-dependent RNA polymerase</fullName>
    </submittedName>
</protein>
<keyword evidence="1" id="KW-0696">RNA-directed RNA polymerase</keyword>
<accession>A0AC61TTF8</accession>
<dbReference type="EMBL" id="OL890646">
    <property type="protein sequence ID" value="UQG53871.1"/>
    <property type="molecule type" value="Genomic_RNA"/>
</dbReference>
<organism evidence="1 2">
    <name type="scientific">Erysiphe necator associated ourmia-like virus 21</name>
    <dbReference type="NCBI Taxonomy" id="2741801"/>
    <lineage>
        <taxon>Viruses</taxon>
        <taxon>Riboviria</taxon>
        <taxon>Orthornavirae</taxon>
        <taxon>Lenarviricota</taxon>
        <taxon>Miaviricetes</taxon>
        <taxon>Ourlivirales</taxon>
        <taxon>Botourmiaviridae</taxon>
        <taxon>Penoulivirus</taxon>
        <taxon>Penoulivirus alphaerysiphe</taxon>
    </lineage>
</organism>
<sequence>MRTSPIPTMHTRNFNTDSRAVRREKAFFVDLQGSSKASRAWGPKTPSREAKSGTIDPGRAARKREIRKDKGNRFAVLADTVDLEDMPCRLSSKLVNKARRIVKLLAVDCDLVAVRPLPQEILCGSLRRAIRSIYPPELTLAQELSIKTSQKCERNVCAPCEARQGDVVGKWMERRLQPADVGEPDLQRFGVAFGGNVPRGWNLRKTAYVPNGHACLGVSRCHGGNWNRDSYSEECEVQMVLSSGKPRTVTLYSEHNVRVLTPLHNSLYTFLRRKDWLLTGAPTGDRLRQSFSEMTGREWLSFDYESATDNIKTAYVRRAVEILIEKAEDLSEDEKRCLRTMATLPIGESFAETCQPMGSPMSFPLLCLINKAVVDLALTRLMLRKEIEFKEWTRHRCLINGDDLLTKDTSSGTLAAAIEEEGRLVGLVTNTEKTLRSVDTAEINSTVFVDGVLQKKTNVSALWMSAEVEDVIGFASESCRTSEAIVSVVANNHTRLARAGKKVLGRHTWDVKKALLRSKPVRVALVSKAVGFIPPLANLFPVEPKPVGFALSREEEVATIGREVERIRAQESWRAAKAKNAAAAGLRRQMKTVCERGPRYSRAAKALRWKQSPEVEETLSCLVRAWHEKKYEELLAVDPWEECTSPPSDFSGIGRMLDLIKRFKDQRNVDRPIPLPFGVSDGESLGYVSLSDG</sequence>
<reference evidence="2" key="1">
    <citation type="journal article" date="2022" name="Phytopathology">
        <title>Molecular Data of a Novel Penoulivirus Associated with the Plant-Pathogenic Fungus Erysiphe necator.</title>
        <authorList>
            <person name="Galan-Cubero R."/>
            <person name="Cordoba L."/>
            <person name="Rodriguez-Romero J."/>
            <person name="Chiapello M."/>
            <person name="Turina M."/>
            <person name="Ayllon M.A."/>
        </authorList>
    </citation>
    <scope>NUCLEOTIDE SEQUENCE [LARGE SCALE GENOMIC DNA]</scope>
</reference>
<proteinExistence type="predicted"/>
<evidence type="ECO:0000313" key="2">
    <source>
        <dbReference type="Proteomes" id="UP001157398"/>
    </source>
</evidence>
<keyword evidence="1" id="KW-0808">Transferase</keyword>
<keyword evidence="1" id="KW-0548">Nucleotidyltransferase</keyword>
<keyword evidence="2" id="KW-1185">Reference proteome</keyword>
<name>A0AC61TTF8_9VIRU</name>
<dbReference type="Proteomes" id="UP001157398">
    <property type="component" value="Segment"/>
</dbReference>